<comment type="subcellular location">
    <subcellularLocation>
        <location evidence="1">Membrane</location>
        <topology evidence="1">Multi-pass membrane protein</topology>
    </subcellularLocation>
</comment>
<dbReference type="InterPro" id="IPR005798">
    <property type="entry name" value="Cyt_b/b6_C"/>
</dbReference>
<proteinExistence type="predicted"/>
<feature type="transmembrane region" description="Helical" evidence="11">
    <location>
        <begin position="253"/>
        <end position="279"/>
    </location>
</feature>
<evidence type="ECO:0000256" key="8">
    <source>
        <dbReference type="ARBA" id="ARBA00023004"/>
    </source>
</evidence>
<feature type="domain" description="Cytochrome c" evidence="14">
    <location>
        <begin position="500"/>
        <end position="579"/>
    </location>
</feature>
<dbReference type="PANTHER" id="PTHR19271:SF16">
    <property type="entry name" value="CYTOCHROME B"/>
    <property type="match status" value="1"/>
</dbReference>
<dbReference type="PROSITE" id="PS51007">
    <property type="entry name" value="CYTC"/>
    <property type="match status" value="1"/>
</dbReference>
<dbReference type="GO" id="GO:0016020">
    <property type="term" value="C:membrane"/>
    <property type="evidence" value="ECO:0007669"/>
    <property type="project" value="UniProtKB-SubCell"/>
</dbReference>
<keyword evidence="18" id="KW-1185">Reference proteome</keyword>
<dbReference type="Pfam" id="PF00032">
    <property type="entry name" value="Cytochrom_B_C"/>
    <property type="match status" value="1"/>
</dbReference>
<feature type="transmembrane region" description="Helical" evidence="11">
    <location>
        <begin position="389"/>
        <end position="409"/>
    </location>
</feature>
<dbReference type="InterPro" id="IPR036909">
    <property type="entry name" value="Cyt_c-like_dom_sf"/>
</dbReference>
<organism evidence="15 17">
    <name type="scientific">Candidatus Chlorohelix allophototropha</name>
    <dbReference type="NCBI Taxonomy" id="3003348"/>
    <lineage>
        <taxon>Bacteria</taxon>
        <taxon>Bacillati</taxon>
        <taxon>Chloroflexota</taxon>
        <taxon>Chloroflexia</taxon>
        <taxon>Candidatus Chloroheliales</taxon>
        <taxon>Candidatus Chloroheliaceae</taxon>
        <taxon>Candidatus Chlorohelix</taxon>
    </lineage>
</organism>
<dbReference type="InterPro" id="IPR036150">
    <property type="entry name" value="Cyt_b/b6_C_sf"/>
</dbReference>
<evidence type="ECO:0000256" key="11">
    <source>
        <dbReference type="SAM" id="Phobius"/>
    </source>
</evidence>
<dbReference type="Proteomes" id="UP001431572">
    <property type="component" value="Chromosome 2"/>
</dbReference>
<feature type="domain" description="Cytochrome b/b6 N-terminal region profile" evidence="12">
    <location>
        <begin position="5"/>
        <end position="227"/>
    </location>
</feature>
<dbReference type="GO" id="GO:0016491">
    <property type="term" value="F:oxidoreductase activity"/>
    <property type="evidence" value="ECO:0007669"/>
    <property type="project" value="InterPro"/>
</dbReference>
<keyword evidence="6" id="KW-0249">Electron transport</keyword>
<evidence type="ECO:0000313" key="16">
    <source>
        <dbReference type="EMBL" id="WJW68878.1"/>
    </source>
</evidence>
<dbReference type="RefSeq" id="WP_341470783.1">
    <property type="nucleotide sequence ID" value="NZ_CP128400.1"/>
</dbReference>
<accession>A0A8T7M9S7</accession>
<evidence type="ECO:0000313" key="15">
    <source>
        <dbReference type="EMBL" id="NWJ48948.1"/>
    </source>
</evidence>
<dbReference type="SUPFAM" id="SSF81342">
    <property type="entry name" value="Transmembrane di-heme cytochromes"/>
    <property type="match status" value="1"/>
</dbReference>
<evidence type="ECO:0000256" key="7">
    <source>
        <dbReference type="ARBA" id="ARBA00022989"/>
    </source>
</evidence>
<dbReference type="InterPro" id="IPR016174">
    <property type="entry name" value="Di-haem_cyt_TM"/>
</dbReference>
<feature type="transmembrane region" description="Helical" evidence="11">
    <location>
        <begin position="195"/>
        <end position="219"/>
    </location>
</feature>
<dbReference type="EMBL" id="CP128400">
    <property type="protein sequence ID" value="WJW68878.1"/>
    <property type="molecule type" value="Genomic_DNA"/>
</dbReference>
<evidence type="ECO:0000259" key="13">
    <source>
        <dbReference type="PROSITE" id="PS51003"/>
    </source>
</evidence>
<keyword evidence="3 10" id="KW-0349">Heme</keyword>
<gene>
    <name evidence="15" type="ORF">HXX08_24065</name>
    <name evidence="16" type="ORF">OZ401_004499</name>
</gene>
<keyword evidence="9 11" id="KW-0472">Membrane</keyword>
<dbReference type="PROSITE" id="PS51002">
    <property type="entry name" value="CYTB_NTER"/>
    <property type="match status" value="1"/>
</dbReference>
<sequence>MANRVYEWVDERTGIKPAVDYVLYRRIPKSVNWWFTFGSASLTIFLIQVVSGIFLGMGYTPSTASVLRPDGVLSNEALESVRHITNTIPFGDWMRGFHRWGANMMVIVVMIHMVRVFFMGSYKYPRELTWFIGVGILLMVLGFSFTGYLLPWDNRAYWATQVGVKIGGAAPVLGPAVETILKGGPSLGAATLTRFYALHVLLLPVLTGLLIAVHMFLVIKIGISGQPPILNEKTSDSLFDTSSVKKKKAGRAFFPYIIFKDAVASVAIVGLIVLATIFWPLENSNPVDPNNSTSTLEGKSSTVYETSAGVRVEQDLAPDGTPYLDAKTNQPLYVDLKGNNVTLTASDIASLKQVQMAPQPEWYFLFLFQFLKIFPPELNLGLFTITGEAIGGIIVPTILLLLLLLAPVLDRGTKRSPLNRPIASLSMLVFLVACVVLTVLAINDLNAAVKPVAAATTTTTPAATTTAAGGATATTAAAVTTAAGGATATTAAGGTAATTGDATKGAALFRTVCQTCHSSMGKAPGPAGQPNLTNSANAGDPAYVRNNIRNGKNLMPAFDVSTISDAELENLVAYVASIRVK</sequence>
<dbReference type="PANTHER" id="PTHR19271">
    <property type="entry name" value="CYTOCHROME B"/>
    <property type="match status" value="1"/>
</dbReference>
<evidence type="ECO:0000313" key="18">
    <source>
        <dbReference type="Proteomes" id="UP001431572"/>
    </source>
</evidence>
<dbReference type="GO" id="GO:0046872">
    <property type="term" value="F:metal ion binding"/>
    <property type="evidence" value="ECO:0007669"/>
    <property type="project" value="UniProtKB-KW"/>
</dbReference>
<evidence type="ECO:0000256" key="9">
    <source>
        <dbReference type="ARBA" id="ARBA00023136"/>
    </source>
</evidence>
<reference evidence="15 17" key="1">
    <citation type="submission" date="2020-06" db="EMBL/GenBank/DDBJ databases">
        <title>Anoxygenic phototrophic Chloroflexota member uses a Type I reaction center.</title>
        <authorList>
            <person name="Tsuji J.M."/>
            <person name="Shaw N.A."/>
            <person name="Nagashima S."/>
            <person name="Venkiteswaran J."/>
            <person name="Schiff S.L."/>
            <person name="Hanada S."/>
            <person name="Tank M."/>
            <person name="Neufeld J.D."/>
        </authorList>
    </citation>
    <scope>NUCLEOTIDE SEQUENCE [LARGE SCALE GENOMIC DNA]</scope>
    <source>
        <strain evidence="15">L227-S17</strain>
    </source>
</reference>
<dbReference type="InterPro" id="IPR009056">
    <property type="entry name" value="Cyt_c-like_dom"/>
</dbReference>
<protein>
    <submittedName>
        <fullName evidence="15">Cytochrome b N-terminal domain-containing protein</fullName>
    </submittedName>
</protein>
<keyword evidence="5 10" id="KW-0479">Metal-binding</keyword>
<keyword evidence="7 11" id="KW-1133">Transmembrane helix</keyword>
<keyword evidence="8 10" id="KW-0408">Iron</keyword>
<dbReference type="Pfam" id="PF13442">
    <property type="entry name" value="Cytochrome_CBB3"/>
    <property type="match status" value="1"/>
</dbReference>
<name>A0A8T7M9S7_9CHLR</name>
<feature type="transmembrane region" description="Helical" evidence="11">
    <location>
        <begin position="100"/>
        <end position="118"/>
    </location>
</feature>
<keyword evidence="4 11" id="KW-0812">Transmembrane</keyword>
<dbReference type="EMBL" id="JACATZ010000003">
    <property type="protein sequence ID" value="NWJ48948.1"/>
    <property type="molecule type" value="Genomic_DNA"/>
</dbReference>
<evidence type="ECO:0000313" key="17">
    <source>
        <dbReference type="Proteomes" id="UP000521676"/>
    </source>
</evidence>
<feature type="transmembrane region" description="Helical" evidence="11">
    <location>
        <begin position="33"/>
        <end position="59"/>
    </location>
</feature>
<dbReference type="AlphaFoldDB" id="A0A8T7M9S7"/>
<evidence type="ECO:0000256" key="10">
    <source>
        <dbReference type="PROSITE-ProRule" id="PRU00433"/>
    </source>
</evidence>
<evidence type="ECO:0000256" key="6">
    <source>
        <dbReference type="ARBA" id="ARBA00022982"/>
    </source>
</evidence>
<feature type="transmembrane region" description="Helical" evidence="11">
    <location>
        <begin position="421"/>
        <end position="442"/>
    </location>
</feature>
<dbReference type="Proteomes" id="UP000521676">
    <property type="component" value="Unassembled WGS sequence"/>
</dbReference>
<evidence type="ECO:0000256" key="2">
    <source>
        <dbReference type="ARBA" id="ARBA00022448"/>
    </source>
</evidence>
<dbReference type="GO" id="GO:0009055">
    <property type="term" value="F:electron transfer activity"/>
    <property type="evidence" value="ECO:0007669"/>
    <property type="project" value="InterPro"/>
</dbReference>
<dbReference type="SUPFAM" id="SSF46626">
    <property type="entry name" value="Cytochrome c"/>
    <property type="match status" value="1"/>
</dbReference>
<dbReference type="InterPro" id="IPR005797">
    <property type="entry name" value="Cyt_b/b6_N"/>
</dbReference>
<evidence type="ECO:0000256" key="3">
    <source>
        <dbReference type="ARBA" id="ARBA00022617"/>
    </source>
</evidence>
<dbReference type="SUPFAM" id="SSF81648">
    <property type="entry name" value="a domain/subunit of cytochrome bc1 complex (Ubiquinol-cytochrome c reductase)"/>
    <property type="match status" value="1"/>
</dbReference>
<feature type="domain" description="Cytochrome b/b6 C-terminal region profile" evidence="13">
    <location>
        <begin position="360"/>
        <end position="440"/>
    </location>
</feature>
<dbReference type="InterPro" id="IPR027387">
    <property type="entry name" value="Cytb/b6-like_sf"/>
</dbReference>
<evidence type="ECO:0000256" key="4">
    <source>
        <dbReference type="ARBA" id="ARBA00022692"/>
    </source>
</evidence>
<feature type="transmembrane region" description="Helical" evidence="11">
    <location>
        <begin position="130"/>
        <end position="150"/>
    </location>
</feature>
<reference evidence="16" key="2">
    <citation type="journal article" date="2024" name="Nature">
        <title>Anoxygenic phototroph of the Chloroflexota uses a type I reaction centre.</title>
        <authorList>
            <person name="Tsuji J.M."/>
            <person name="Shaw N.A."/>
            <person name="Nagashima S."/>
            <person name="Venkiteswaran J.J."/>
            <person name="Schiff S.L."/>
            <person name="Watanabe T."/>
            <person name="Fukui M."/>
            <person name="Hanada S."/>
            <person name="Tank M."/>
            <person name="Neufeld J.D."/>
        </authorList>
    </citation>
    <scope>NUCLEOTIDE SEQUENCE</scope>
    <source>
        <strain evidence="16">L227-S17</strain>
    </source>
</reference>
<dbReference type="Gene3D" id="1.10.760.10">
    <property type="entry name" value="Cytochrome c-like domain"/>
    <property type="match status" value="1"/>
</dbReference>
<evidence type="ECO:0000256" key="1">
    <source>
        <dbReference type="ARBA" id="ARBA00004141"/>
    </source>
</evidence>
<dbReference type="GO" id="GO:0020037">
    <property type="term" value="F:heme binding"/>
    <property type="evidence" value="ECO:0007669"/>
    <property type="project" value="InterPro"/>
</dbReference>
<evidence type="ECO:0000259" key="14">
    <source>
        <dbReference type="PROSITE" id="PS51007"/>
    </source>
</evidence>
<keyword evidence="2" id="KW-0813">Transport</keyword>
<dbReference type="Gene3D" id="1.20.810.10">
    <property type="entry name" value="Cytochrome Bc1 Complex, Chain C"/>
    <property type="match status" value="2"/>
</dbReference>
<evidence type="ECO:0000256" key="5">
    <source>
        <dbReference type="ARBA" id="ARBA00022723"/>
    </source>
</evidence>
<dbReference type="GO" id="GO:0022904">
    <property type="term" value="P:respiratory electron transport chain"/>
    <property type="evidence" value="ECO:0007669"/>
    <property type="project" value="InterPro"/>
</dbReference>
<dbReference type="PROSITE" id="PS51003">
    <property type="entry name" value="CYTB_CTER"/>
    <property type="match status" value="1"/>
</dbReference>
<dbReference type="Pfam" id="PF13631">
    <property type="entry name" value="Cytochrom_B_N_2"/>
    <property type="match status" value="1"/>
</dbReference>
<evidence type="ECO:0000259" key="12">
    <source>
        <dbReference type="PROSITE" id="PS51002"/>
    </source>
</evidence>